<dbReference type="PIRSF" id="PIRSF037226">
    <property type="entry name" value="Amidohydrolase_ACY1L2_prd"/>
    <property type="match status" value="1"/>
</dbReference>
<dbReference type="PANTHER" id="PTHR30575:SF0">
    <property type="entry name" value="XAA-ARG DIPEPTIDASE"/>
    <property type="match status" value="1"/>
</dbReference>
<dbReference type="RefSeq" id="WP_089023403.1">
    <property type="nucleotide sequence ID" value="NZ_NIQC01000010.1"/>
</dbReference>
<dbReference type="Pfam" id="PF07687">
    <property type="entry name" value="M20_dimer"/>
    <property type="match status" value="1"/>
</dbReference>
<dbReference type="Gene3D" id="3.40.630.10">
    <property type="entry name" value="Zn peptidases"/>
    <property type="match status" value="1"/>
</dbReference>
<dbReference type="GO" id="GO:0005737">
    <property type="term" value="C:cytoplasm"/>
    <property type="evidence" value="ECO:0007669"/>
    <property type="project" value="TreeGrafter"/>
</dbReference>
<dbReference type="GO" id="GO:0016805">
    <property type="term" value="F:dipeptidase activity"/>
    <property type="evidence" value="ECO:0007669"/>
    <property type="project" value="InterPro"/>
</dbReference>
<evidence type="ECO:0000313" key="3">
    <source>
        <dbReference type="EMBL" id="OWZ83943.1"/>
    </source>
</evidence>
<evidence type="ECO:0000256" key="1">
    <source>
        <dbReference type="PIRNR" id="PIRNR037226"/>
    </source>
</evidence>
<dbReference type="InterPro" id="IPR011650">
    <property type="entry name" value="Peptidase_M20_dimer"/>
</dbReference>
<dbReference type="InterPro" id="IPR002933">
    <property type="entry name" value="Peptidase_M20"/>
</dbReference>
<dbReference type="InterPro" id="IPR052030">
    <property type="entry name" value="Peptidase_M20/M20A_hydrolases"/>
</dbReference>
<dbReference type="SUPFAM" id="SSF53187">
    <property type="entry name" value="Zn-dependent exopeptidases"/>
    <property type="match status" value="1"/>
</dbReference>
<name>A0A226BY49_9FIRM</name>
<evidence type="ECO:0000259" key="2">
    <source>
        <dbReference type="Pfam" id="PF07687"/>
    </source>
</evidence>
<reference evidence="3 4" key="1">
    <citation type="submission" date="2017-06" db="EMBL/GenBank/DDBJ databases">
        <title>Draft Genome Sequence of Natranaerobius trueperi halophilic, alkalithermophilic bacteria from soda lakes.</title>
        <authorList>
            <person name="Zhao B."/>
        </authorList>
    </citation>
    <scope>NUCLEOTIDE SEQUENCE [LARGE SCALE GENOMIC DNA]</scope>
    <source>
        <strain evidence="3 4">DSM 18760</strain>
    </source>
</reference>
<dbReference type="AlphaFoldDB" id="A0A226BY49"/>
<dbReference type="GO" id="GO:0046657">
    <property type="term" value="P:folic acid catabolic process"/>
    <property type="evidence" value="ECO:0007669"/>
    <property type="project" value="TreeGrafter"/>
</dbReference>
<dbReference type="FunFam" id="3.30.70.360:FF:000004">
    <property type="entry name" value="Peptidase M20 domain-containing protein 2"/>
    <property type="match status" value="1"/>
</dbReference>
<proteinExistence type="inferred from homology"/>
<dbReference type="GO" id="GO:0071713">
    <property type="term" value="F:para-aminobenzoyl-glutamate hydrolase activity"/>
    <property type="evidence" value="ECO:0007669"/>
    <property type="project" value="TreeGrafter"/>
</dbReference>
<evidence type="ECO:0000313" key="4">
    <source>
        <dbReference type="Proteomes" id="UP000214588"/>
    </source>
</evidence>
<keyword evidence="4" id="KW-1185">Reference proteome</keyword>
<keyword evidence="3" id="KW-0378">Hydrolase</keyword>
<comment type="caution">
    <text evidence="3">The sequence shown here is derived from an EMBL/GenBank/DDBJ whole genome shotgun (WGS) entry which is preliminary data.</text>
</comment>
<feature type="domain" description="Peptidase M20 dimerisation" evidence="2">
    <location>
        <begin position="174"/>
        <end position="262"/>
    </location>
</feature>
<dbReference type="InterPro" id="IPR017144">
    <property type="entry name" value="Xaa-Arg_dipeptidase"/>
</dbReference>
<dbReference type="OrthoDB" id="9781032at2"/>
<protein>
    <recommendedName>
        <fullName evidence="1">Peptidase M20 domain-containing protein 2</fullName>
    </recommendedName>
</protein>
<sequence length="388" mass="42032">MNNQSIKQQIISDIDKRREQLENISDYIYNNPEMGHKEEKAVSLLTNKLEQESFKVEKELAGLKTAFRASYGSNKDDMPVIGILAEYDALPEGHACGHNLIAGMSFGAAVAISKFKDKIPGRIEIYGAPAEETDGAKVTLVESGVFDHLDTAIMAHPGPKNVTEVSSLAIDAIEFTFYGRSAHASSAPQQGINALDAVIGLFNNINALRQQVTDDVRIHGIITEGGTAPNIIPKKTVARFYVRARKRDHLNKVVKQVLNCAKGAATATGCTLEHNNFEFSFDNLKPNNVLSSTFKSNLELLGEKVYQPPSSSGSTDMGNVSHVTPAIHPNISIGSNIAPHTEEFLQASGSEKGKDCMILGAKAIALTAYDLLTDTGMIEKVKSEFNSK</sequence>
<dbReference type="PANTHER" id="PTHR30575">
    <property type="entry name" value="PEPTIDASE M20"/>
    <property type="match status" value="1"/>
</dbReference>
<dbReference type="SUPFAM" id="SSF55031">
    <property type="entry name" value="Bacterial exopeptidase dimerisation domain"/>
    <property type="match status" value="1"/>
</dbReference>
<dbReference type="Pfam" id="PF01546">
    <property type="entry name" value="Peptidase_M20"/>
    <property type="match status" value="1"/>
</dbReference>
<dbReference type="EMBL" id="NIQC01000010">
    <property type="protein sequence ID" value="OWZ83943.1"/>
    <property type="molecule type" value="Genomic_DNA"/>
</dbReference>
<gene>
    <name evidence="3" type="ORF">CDO51_06030</name>
</gene>
<dbReference type="Gene3D" id="3.30.70.360">
    <property type="match status" value="1"/>
</dbReference>
<dbReference type="CDD" id="cd05672">
    <property type="entry name" value="M20_ACY1L2-like"/>
    <property type="match status" value="1"/>
</dbReference>
<dbReference type="NCBIfam" id="TIGR01891">
    <property type="entry name" value="amidohydrolases"/>
    <property type="match status" value="1"/>
</dbReference>
<dbReference type="InterPro" id="IPR017439">
    <property type="entry name" value="Amidohydrolase"/>
</dbReference>
<comment type="similarity">
    <text evidence="1">Belongs to the peptidase M20A family.</text>
</comment>
<accession>A0A226BY49</accession>
<dbReference type="InterPro" id="IPR036264">
    <property type="entry name" value="Bact_exopeptidase_dim_dom"/>
</dbReference>
<dbReference type="Proteomes" id="UP000214588">
    <property type="component" value="Unassembled WGS sequence"/>
</dbReference>
<organism evidence="3 4">
    <name type="scientific">Natranaerobius trueperi</name>
    <dbReference type="NCBI Taxonomy" id="759412"/>
    <lineage>
        <taxon>Bacteria</taxon>
        <taxon>Bacillati</taxon>
        <taxon>Bacillota</taxon>
        <taxon>Clostridia</taxon>
        <taxon>Natranaerobiales</taxon>
        <taxon>Natranaerobiaceae</taxon>
        <taxon>Natranaerobius</taxon>
    </lineage>
</organism>